<name>A0A953M1Y2_9BACT</name>
<evidence type="ECO:0000313" key="3">
    <source>
        <dbReference type="Proteomes" id="UP000705867"/>
    </source>
</evidence>
<accession>A0A953M1Y2</accession>
<evidence type="ECO:0000256" key="1">
    <source>
        <dbReference type="SAM" id="SignalP"/>
    </source>
</evidence>
<comment type="caution">
    <text evidence="2">The sequence shown here is derived from an EMBL/GenBank/DDBJ whole genome shotgun (WGS) entry which is preliminary data.</text>
</comment>
<dbReference type="EMBL" id="JAIOIV010000115">
    <property type="protein sequence ID" value="MBZ0157455.1"/>
    <property type="molecule type" value="Genomic_DNA"/>
</dbReference>
<dbReference type="Proteomes" id="UP000705867">
    <property type="component" value="Unassembled WGS sequence"/>
</dbReference>
<gene>
    <name evidence="2" type="ORF">K8I29_14755</name>
</gene>
<dbReference type="AlphaFoldDB" id="A0A953M1Y2"/>
<reference evidence="2" key="1">
    <citation type="journal article" date="2021" name="bioRxiv">
        <title>Unraveling nitrogen, sulfur and carbon metabolic pathways and microbial community transcriptional responses to substrate deprivation and toxicity stresses in a bioreactor mimicking anoxic brackish coastal sediment conditions.</title>
        <authorList>
            <person name="Martins P.D."/>
            <person name="Echeveste M.J."/>
            <person name="Arshad A."/>
            <person name="Kurth J."/>
            <person name="Ouboter H."/>
            <person name="Jetten M.S.M."/>
            <person name="Welte C.U."/>
        </authorList>
    </citation>
    <scope>NUCLEOTIDE SEQUENCE</scope>
    <source>
        <strain evidence="2">MAG_39</strain>
    </source>
</reference>
<feature type="chain" id="PRO_5037360445" description="PEP-CTERM protein-sorting domain-containing protein" evidence="1">
    <location>
        <begin position="23"/>
        <end position="191"/>
    </location>
</feature>
<feature type="signal peptide" evidence="1">
    <location>
        <begin position="1"/>
        <end position="22"/>
    </location>
</feature>
<organism evidence="2 3">
    <name type="scientific">Candidatus Nitrobium versatile</name>
    <dbReference type="NCBI Taxonomy" id="2884831"/>
    <lineage>
        <taxon>Bacteria</taxon>
        <taxon>Pseudomonadati</taxon>
        <taxon>Nitrospirota</taxon>
        <taxon>Nitrospiria</taxon>
        <taxon>Nitrospirales</taxon>
        <taxon>Nitrospiraceae</taxon>
        <taxon>Candidatus Nitrobium</taxon>
    </lineage>
</organism>
<reference evidence="2" key="2">
    <citation type="submission" date="2021-08" db="EMBL/GenBank/DDBJ databases">
        <authorList>
            <person name="Dalcin Martins P."/>
        </authorList>
    </citation>
    <scope>NUCLEOTIDE SEQUENCE</scope>
    <source>
        <strain evidence="2">MAG_39</strain>
    </source>
</reference>
<proteinExistence type="predicted"/>
<evidence type="ECO:0008006" key="4">
    <source>
        <dbReference type="Google" id="ProtNLM"/>
    </source>
</evidence>
<sequence length="191" mass="20765">MKKLLAFVVCLGLIFSAGTASAALYSFEDVIDRWGALNLDSIRITESNPLTYTHDVTDTVNLMAGDTIIEARLELDFKYDVTDAYGEILSIPYDFREYVRVGLDGNSPVELGEVDKGQYDIVLDIDWLNDQGLLDVVVSVYNPLGTGAVRLDDSRLVGTVETVRVPEPSLSLALGMGLAGLTLMGLRGARS</sequence>
<protein>
    <recommendedName>
        <fullName evidence="4">PEP-CTERM protein-sorting domain-containing protein</fullName>
    </recommendedName>
</protein>
<keyword evidence="1" id="KW-0732">Signal</keyword>
<evidence type="ECO:0000313" key="2">
    <source>
        <dbReference type="EMBL" id="MBZ0157455.1"/>
    </source>
</evidence>